<proteinExistence type="predicted"/>
<feature type="region of interest" description="Disordered" evidence="1">
    <location>
        <begin position="58"/>
        <end position="95"/>
    </location>
</feature>
<evidence type="ECO:0000256" key="1">
    <source>
        <dbReference type="SAM" id="MobiDB-lite"/>
    </source>
</evidence>
<name>T1BU20_9ZZZZ</name>
<reference evidence="2" key="1">
    <citation type="submission" date="2013-08" db="EMBL/GenBank/DDBJ databases">
        <authorList>
            <person name="Mendez C."/>
            <person name="Richter M."/>
            <person name="Ferrer M."/>
            <person name="Sanchez J."/>
        </authorList>
    </citation>
    <scope>NUCLEOTIDE SEQUENCE</scope>
</reference>
<dbReference type="Gene3D" id="6.10.250.2040">
    <property type="match status" value="1"/>
</dbReference>
<comment type="caution">
    <text evidence="2">The sequence shown here is derived from an EMBL/GenBank/DDBJ whole genome shotgun (WGS) entry which is preliminary data.</text>
</comment>
<sequence>QLETASEFANWIGGGTTWNPISGVFAAPTFQVQGQNYNTVYSAIEALNTGLSTALTAAGTPGPAGPQGPVGPQGATGATGAAGTSASDNDAGAVKYDTTTSGAIDTSQVALQGNGGTTIHNLAAGQAPTDAANVSQVQQALAEANSFTTTSISN</sequence>
<organism evidence="2">
    <name type="scientific">mine drainage metagenome</name>
    <dbReference type="NCBI Taxonomy" id="410659"/>
    <lineage>
        <taxon>unclassified sequences</taxon>
        <taxon>metagenomes</taxon>
        <taxon>ecological metagenomes</taxon>
    </lineage>
</organism>
<feature type="non-terminal residue" evidence="2">
    <location>
        <position position="154"/>
    </location>
</feature>
<feature type="compositionally biased region" description="Low complexity" evidence="1">
    <location>
        <begin position="70"/>
        <end position="86"/>
    </location>
</feature>
<reference evidence="2" key="2">
    <citation type="journal article" date="2014" name="ISME J.">
        <title>Microbial stratification in low pH oxic and suboxic macroscopic growths along an acid mine drainage.</title>
        <authorList>
            <person name="Mendez-Garcia C."/>
            <person name="Mesa V."/>
            <person name="Sprenger R.R."/>
            <person name="Richter M."/>
            <person name="Diez M.S."/>
            <person name="Solano J."/>
            <person name="Bargiela R."/>
            <person name="Golyshina O.V."/>
            <person name="Manteca A."/>
            <person name="Ramos J.L."/>
            <person name="Gallego J.R."/>
            <person name="Llorente I."/>
            <person name="Martins Dos Santos V.A."/>
            <person name="Jensen O.N."/>
            <person name="Pelaez A.I."/>
            <person name="Sanchez J."/>
            <person name="Ferrer M."/>
        </authorList>
    </citation>
    <scope>NUCLEOTIDE SEQUENCE</scope>
</reference>
<dbReference type="Gene3D" id="1.20.5.320">
    <property type="entry name" value="6-Phosphogluconate Dehydrogenase, domain 3"/>
    <property type="match status" value="1"/>
</dbReference>
<protein>
    <submittedName>
        <fullName evidence="2">Uncharacterized protein</fullName>
    </submittedName>
</protein>
<accession>T1BU20</accession>
<gene>
    <name evidence="2" type="ORF">B1B_08991</name>
</gene>
<feature type="non-terminal residue" evidence="2">
    <location>
        <position position="1"/>
    </location>
</feature>
<dbReference type="EMBL" id="AUZY01005909">
    <property type="protein sequence ID" value="EQD56664.1"/>
    <property type="molecule type" value="Genomic_DNA"/>
</dbReference>
<dbReference type="AlphaFoldDB" id="T1BU20"/>
<evidence type="ECO:0000313" key="2">
    <source>
        <dbReference type="EMBL" id="EQD56664.1"/>
    </source>
</evidence>
<dbReference type="Gene3D" id="1.20.5.170">
    <property type="match status" value="1"/>
</dbReference>